<protein>
    <recommendedName>
        <fullName evidence="3">Type II toxin-antitoxin system HicB family antitoxin</fullName>
    </recommendedName>
</protein>
<evidence type="ECO:0000313" key="2">
    <source>
        <dbReference type="Proteomes" id="UP001290101"/>
    </source>
</evidence>
<dbReference type="InterPro" id="IPR035069">
    <property type="entry name" value="TTHA1013/TTHA0281-like"/>
</dbReference>
<evidence type="ECO:0000313" key="1">
    <source>
        <dbReference type="EMBL" id="MDZ5489692.1"/>
    </source>
</evidence>
<dbReference type="RefSeq" id="WP_322439983.1">
    <property type="nucleotide sequence ID" value="NZ_JAXOTQ010000009.1"/>
</dbReference>
<dbReference type="SUPFAM" id="SSF143100">
    <property type="entry name" value="TTHA1013/TTHA0281-like"/>
    <property type="match status" value="1"/>
</dbReference>
<keyword evidence="2" id="KW-1185">Reference proteome</keyword>
<comment type="caution">
    <text evidence="1">The sequence shown here is derived from an EMBL/GenBank/DDBJ whole genome shotgun (WGS) entry which is preliminary data.</text>
</comment>
<dbReference type="Proteomes" id="UP001290101">
    <property type="component" value="Unassembled WGS sequence"/>
</dbReference>
<dbReference type="EMBL" id="JAXOTQ010000009">
    <property type="protein sequence ID" value="MDZ5489692.1"/>
    <property type="molecule type" value="Genomic_DNA"/>
</dbReference>
<organism evidence="1 2">
    <name type="scientific">Micromonospora sicca</name>
    <dbReference type="NCBI Taxonomy" id="2202420"/>
    <lineage>
        <taxon>Bacteria</taxon>
        <taxon>Bacillati</taxon>
        <taxon>Actinomycetota</taxon>
        <taxon>Actinomycetes</taxon>
        <taxon>Micromonosporales</taxon>
        <taxon>Micromonosporaceae</taxon>
        <taxon>Micromonospora</taxon>
    </lineage>
</organism>
<gene>
    <name evidence="1" type="ORF">U2F25_09470</name>
</gene>
<sequence>MTETNPRVYHVVVTRSGGDLCADVPELPGVHTFAKDEATLDVYVREAIALFLDLPMGGEAALRVVYSQASDGTDE</sequence>
<evidence type="ECO:0008006" key="3">
    <source>
        <dbReference type="Google" id="ProtNLM"/>
    </source>
</evidence>
<proteinExistence type="predicted"/>
<accession>A0ABU5JAT0</accession>
<reference evidence="1 2" key="1">
    <citation type="submission" date="2023-12" db="EMBL/GenBank/DDBJ databases">
        <title>Micromonospora sp. nov., isolated from Atacama Desert.</title>
        <authorList>
            <person name="Carro L."/>
            <person name="Golinska P."/>
            <person name="Klenk H.-P."/>
            <person name="Goodfellow M."/>
        </authorList>
    </citation>
    <scope>NUCLEOTIDE SEQUENCE [LARGE SCALE GENOMIC DNA]</scope>
    <source>
        <strain evidence="1 2">4G53</strain>
    </source>
</reference>
<name>A0ABU5JAT0_9ACTN</name>